<dbReference type="RefSeq" id="WP_108022969.1">
    <property type="nucleotide sequence ID" value="NZ_SOEB01000025.1"/>
</dbReference>
<keyword evidence="3 8" id="KW-0813">Transport</keyword>
<dbReference type="GO" id="GO:0005886">
    <property type="term" value="C:plasma membrane"/>
    <property type="evidence" value="ECO:0007669"/>
    <property type="project" value="UniProtKB-SubCell"/>
</dbReference>
<evidence type="ECO:0000313" key="10">
    <source>
        <dbReference type="EMBL" id="TDX23777.1"/>
    </source>
</evidence>
<keyword evidence="6 8" id="KW-1133">Transmembrane helix</keyword>
<dbReference type="AlphaFoldDB" id="A0A4R8FL57"/>
<dbReference type="Pfam" id="PF00528">
    <property type="entry name" value="BPD_transp_1"/>
    <property type="match status" value="1"/>
</dbReference>
<sequence length="266" mass="28740">MKSLRLYAILYLIFLYAPIALLPIFAFNDGTVIAFPLKGFTLEWFKELLTIPALHAAVLNSLIIAVSSALIATCLGICAARAGTRFAFPGKKGILGLIMLPLVLPEIIVAVSLLVVLLQLGLPLGSWTVVLGHVLMCTPFSIAILNSAFQSLDVSLEEAAIDLGETRWSSFRLITLPLVMPGIISSLLIAFTISLDEFIIAFFLTGTNPTLPVYIWGQLRFPQKIPVIMALGTILVLASVILLAIAEYFRRRGVARTGQADAGGFL</sequence>
<dbReference type="PANTHER" id="PTHR43848">
    <property type="entry name" value="PUTRESCINE TRANSPORT SYSTEM PERMEASE PROTEIN POTI"/>
    <property type="match status" value="1"/>
</dbReference>
<dbReference type="GO" id="GO:0055085">
    <property type="term" value="P:transmembrane transport"/>
    <property type="evidence" value="ECO:0007669"/>
    <property type="project" value="InterPro"/>
</dbReference>
<keyword evidence="4" id="KW-1003">Cell membrane</keyword>
<dbReference type="InterPro" id="IPR000515">
    <property type="entry name" value="MetI-like"/>
</dbReference>
<keyword evidence="7 8" id="KW-0472">Membrane</keyword>
<keyword evidence="5 8" id="KW-0812">Transmembrane</keyword>
<evidence type="ECO:0000313" key="11">
    <source>
        <dbReference type="Proteomes" id="UP000295484"/>
    </source>
</evidence>
<protein>
    <submittedName>
        <fullName evidence="10">Spermidine/putrescine transport system permease protein</fullName>
    </submittedName>
</protein>
<reference evidence="10 11" key="1">
    <citation type="submission" date="2019-03" db="EMBL/GenBank/DDBJ databases">
        <title>Genomic Encyclopedia of Type Strains, Phase IV (KMG-IV): sequencing the most valuable type-strain genomes for metagenomic binning, comparative biology and taxonomic classification.</title>
        <authorList>
            <person name="Goeker M."/>
        </authorList>
    </citation>
    <scope>NUCLEOTIDE SEQUENCE [LARGE SCALE GENOMIC DNA]</scope>
    <source>
        <strain evidence="10 11">JA181</strain>
    </source>
</reference>
<feature type="domain" description="ABC transmembrane type-1" evidence="9">
    <location>
        <begin position="58"/>
        <end position="246"/>
    </location>
</feature>
<evidence type="ECO:0000256" key="4">
    <source>
        <dbReference type="ARBA" id="ARBA00022475"/>
    </source>
</evidence>
<evidence type="ECO:0000256" key="2">
    <source>
        <dbReference type="ARBA" id="ARBA00007069"/>
    </source>
</evidence>
<proteinExistence type="inferred from homology"/>
<dbReference type="SUPFAM" id="SSF161098">
    <property type="entry name" value="MetI-like"/>
    <property type="match status" value="1"/>
</dbReference>
<feature type="transmembrane region" description="Helical" evidence="8">
    <location>
        <begin position="225"/>
        <end position="246"/>
    </location>
</feature>
<evidence type="ECO:0000256" key="8">
    <source>
        <dbReference type="RuleBase" id="RU363032"/>
    </source>
</evidence>
<comment type="caution">
    <text evidence="10">The sequence shown here is derived from an EMBL/GenBank/DDBJ whole genome shotgun (WGS) entry which is preliminary data.</text>
</comment>
<comment type="subcellular location">
    <subcellularLocation>
        <location evidence="1 8">Cell membrane</location>
        <topology evidence="1 8">Multi-pass membrane protein</topology>
    </subcellularLocation>
</comment>
<dbReference type="EMBL" id="SOEB01000025">
    <property type="protein sequence ID" value="TDX23777.1"/>
    <property type="molecule type" value="Genomic_DNA"/>
</dbReference>
<evidence type="ECO:0000256" key="6">
    <source>
        <dbReference type="ARBA" id="ARBA00022989"/>
    </source>
</evidence>
<feature type="transmembrane region" description="Helical" evidence="8">
    <location>
        <begin position="94"/>
        <end position="118"/>
    </location>
</feature>
<feature type="transmembrane region" description="Helical" evidence="8">
    <location>
        <begin position="124"/>
        <end position="145"/>
    </location>
</feature>
<dbReference type="Gene3D" id="1.10.3720.10">
    <property type="entry name" value="MetI-like"/>
    <property type="match status" value="1"/>
</dbReference>
<dbReference type="CDD" id="cd06261">
    <property type="entry name" value="TM_PBP2"/>
    <property type="match status" value="1"/>
</dbReference>
<dbReference type="PANTHER" id="PTHR43848:SF2">
    <property type="entry name" value="PUTRESCINE TRANSPORT SYSTEM PERMEASE PROTEIN POTI"/>
    <property type="match status" value="1"/>
</dbReference>
<evidence type="ECO:0000256" key="3">
    <source>
        <dbReference type="ARBA" id="ARBA00022448"/>
    </source>
</evidence>
<gene>
    <name evidence="10" type="ORF">EV657_12542</name>
</gene>
<evidence type="ECO:0000256" key="1">
    <source>
        <dbReference type="ARBA" id="ARBA00004651"/>
    </source>
</evidence>
<feature type="transmembrane region" description="Helical" evidence="8">
    <location>
        <begin position="7"/>
        <end position="27"/>
    </location>
</feature>
<evidence type="ECO:0000259" key="9">
    <source>
        <dbReference type="PROSITE" id="PS50928"/>
    </source>
</evidence>
<feature type="transmembrane region" description="Helical" evidence="8">
    <location>
        <begin position="178"/>
        <end position="205"/>
    </location>
</feature>
<comment type="similarity">
    <text evidence="2">Belongs to the binding-protein-dependent transport system permease family. CysTW subfamily.</text>
</comment>
<dbReference type="InterPro" id="IPR035906">
    <property type="entry name" value="MetI-like_sf"/>
</dbReference>
<accession>A0A4R8FL57</accession>
<evidence type="ECO:0000256" key="5">
    <source>
        <dbReference type="ARBA" id="ARBA00022692"/>
    </source>
</evidence>
<evidence type="ECO:0000256" key="7">
    <source>
        <dbReference type="ARBA" id="ARBA00023136"/>
    </source>
</evidence>
<organism evidence="10 11">
    <name type="scientific">Rhodovulum visakhapatnamense</name>
    <dbReference type="NCBI Taxonomy" id="364297"/>
    <lineage>
        <taxon>Bacteria</taxon>
        <taxon>Pseudomonadati</taxon>
        <taxon>Pseudomonadota</taxon>
        <taxon>Alphaproteobacteria</taxon>
        <taxon>Rhodobacterales</taxon>
        <taxon>Paracoccaceae</taxon>
        <taxon>Rhodovulum</taxon>
    </lineage>
</organism>
<feature type="transmembrane region" description="Helical" evidence="8">
    <location>
        <begin position="53"/>
        <end position="82"/>
    </location>
</feature>
<dbReference type="PROSITE" id="PS50928">
    <property type="entry name" value="ABC_TM1"/>
    <property type="match status" value="1"/>
</dbReference>
<name>A0A4R8FL57_9RHOB</name>
<dbReference type="Proteomes" id="UP000295484">
    <property type="component" value="Unassembled WGS sequence"/>
</dbReference>
<dbReference type="InterPro" id="IPR051789">
    <property type="entry name" value="Bact_Polyamine_Transport"/>
</dbReference>